<dbReference type="OrthoDB" id="9888632at2"/>
<name>A0A1Y2SL71_9GAMM</name>
<dbReference type="EMBL" id="MUBK01000026">
    <property type="protein sequence ID" value="OTA18828.1"/>
    <property type="molecule type" value="Genomic_DNA"/>
</dbReference>
<evidence type="ECO:0000313" key="1">
    <source>
        <dbReference type="EMBL" id="OTA18828.1"/>
    </source>
</evidence>
<gene>
    <name evidence="1" type="ORF">Xbed_02945</name>
</gene>
<accession>A0A1Y2SL71</accession>
<protein>
    <submittedName>
        <fullName evidence="1">Uncharacterized protein</fullName>
    </submittedName>
</protein>
<dbReference type="Proteomes" id="UP000194204">
    <property type="component" value="Unassembled WGS sequence"/>
</dbReference>
<sequence length="102" mass="12348">MSYSFRRIDSFLEYERSQGRHWKKRSENQLYYSVNGNSRHEYPVLWISFSDLQCHNLADIEYEINPDMGYLLYHHGVWNQHNVINNARNIRVVIDSIIEIWG</sequence>
<reference evidence="1 2" key="1">
    <citation type="submission" date="2017-01" db="EMBL/GenBank/DDBJ databases">
        <title>Deconstructing symbiosis and pathogenesis requirements using a combined genomic-metabolomic approach.</title>
        <authorList>
            <person name="Tobias N.J."/>
            <person name="Wolff H."/>
            <person name="Djahanschiri B."/>
            <person name="Ebersberger I."/>
            <person name="Bode H.B."/>
        </authorList>
    </citation>
    <scope>NUCLEOTIDE SEQUENCE [LARGE SCALE GENOMIC DNA]</scope>
    <source>
        <strain evidence="1 2">DSM 4764</strain>
    </source>
</reference>
<proteinExistence type="predicted"/>
<dbReference type="AlphaFoldDB" id="A0A1Y2SL71"/>
<organism evidence="1 2">
    <name type="scientific">Xenorhabdus beddingii</name>
    <dbReference type="NCBI Taxonomy" id="40578"/>
    <lineage>
        <taxon>Bacteria</taxon>
        <taxon>Pseudomonadati</taxon>
        <taxon>Pseudomonadota</taxon>
        <taxon>Gammaproteobacteria</taxon>
        <taxon>Enterobacterales</taxon>
        <taxon>Morganellaceae</taxon>
        <taxon>Xenorhabdus</taxon>
    </lineage>
</organism>
<evidence type="ECO:0000313" key="2">
    <source>
        <dbReference type="Proteomes" id="UP000194204"/>
    </source>
</evidence>
<dbReference type="RefSeq" id="WP_086113646.1">
    <property type="nucleotide sequence ID" value="NZ_CAWNHF010000130.1"/>
</dbReference>
<comment type="caution">
    <text evidence="1">The sequence shown here is derived from an EMBL/GenBank/DDBJ whole genome shotgun (WGS) entry which is preliminary data.</text>
</comment>
<keyword evidence="2" id="KW-1185">Reference proteome</keyword>